<accession>A0ABY8MAY1</accession>
<dbReference type="RefSeq" id="WP_227705823.1">
    <property type="nucleotide sequence ID" value="NZ_CP123001.1"/>
</dbReference>
<geneLocation type="plasmid" evidence="2 3">
    <name>unnamed1</name>
</geneLocation>
<proteinExistence type="predicted"/>
<keyword evidence="3" id="KW-1185">Reference proteome</keyword>
<evidence type="ECO:0000313" key="2">
    <source>
        <dbReference type="EMBL" id="WGI71695.1"/>
    </source>
</evidence>
<evidence type="ECO:0000256" key="1">
    <source>
        <dbReference type="SAM" id="Phobius"/>
    </source>
</evidence>
<protein>
    <submittedName>
        <fullName evidence="2">Uncharacterized protein</fullName>
    </submittedName>
</protein>
<feature type="transmembrane region" description="Helical" evidence="1">
    <location>
        <begin position="99"/>
        <end position="118"/>
    </location>
</feature>
<sequence>MRILTTRFGGASEPRFLAGALPAGDAVILGRQAPTGAIVPAAAIAGLAIGLDSAPMDASDRDGLVAFAGLACGVFCVATIVIGLTIGQTKEWRRIGVRIAGSWISAVSALVPTLSLVAHAPHEACAIASVRGSAASW</sequence>
<name>A0ABY8MAY1_9HYPH</name>
<reference evidence="2 3" key="1">
    <citation type="submission" date="2023-04" db="EMBL/GenBank/DDBJ databases">
        <title>Neorhizobium petrolearium OS53, complete genome.</title>
        <authorList>
            <person name="Yu T."/>
        </authorList>
    </citation>
    <scope>NUCLEOTIDE SEQUENCE [LARGE SCALE GENOMIC DNA]</scope>
    <source>
        <strain evidence="2 3">OS53</strain>
        <plasmid evidence="2 3">unnamed1</plasmid>
    </source>
</reference>
<keyword evidence="1" id="KW-1133">Transmembrane helix</keyword>
<dbReference type="EMBL" id="CP123001">
    <property type="protein sequence ID" value="WGI71695.1"/>
    <property type="molecule type" value="Genomic_DNA"/>
</dbReference>
<keyword evidence="2" id="KW-0614">Plasmid</keyword>
<gene>
    <name evidence="2" type="ORF">QEO92_30710</name>
</gene>
<feature type="transmembrane region" description="Helical" evidence="1">
    <location>
        <begin position="64"/>
        <end position="87"/>
    </location>
</feature>
<dbReference type="Proteomes" id="UP001227095">
    <property type="component" value="Plasmid unnamed1"/>
</dbReference>
<keyword evidence="1" id="KW-0812">Transmembrane</keyword>
<organism evidence="2 3">
    <name type="scientific">Neorhizobium petrolearium</name>
    <dbReference type="NCBI Taxonomy" id="515361"/>
    <lineage>
        <taxon>Bacteria</taxon>
        <taxon>Pseudomonadati</taxon>
        <taxon>Pseudomonadota</taxon>
        <taxon>Alphaproteobacteria</taxon>
        <taxon>Hyphomicrobiales</taxon>
        <taxon>Rhizobiaceae</taxon>
        <taxon>Rhizobium/Agrobacterium group</taxon>
        <taxon>Neorhizobium</taxon>
    </lineage>
</organism>
<keyword evidence="1" id="KW-0472">Membrane</keyword>
<evidence type="ECO:0000313" key="3">
    <source>
        <dbReference type="Proteomes" id="UP001227095"/>
    </source>
</evidence>